<dbReference type="Pfam" id="PF05598">
    <property type="entry name" value="DUF772"/>
    <property type="match status" value="1"/>
</dbReference>
<gene>
    <name evidence="3" type="ORF">SAMN05444007_1311</name>
</gene>
<dbReference type="AlphaFoldDB" id="A0A1H7E3U2"/>
<dbReference type="STRING" id="1227549.SAMN05444007_1311"/>
<dbReference type="EMBL" id="FNYD01000031">
    <property type="protein sequence ID" value="SEK08531.1"/>
    <property type="molecule type" value="Genomic_DNA"/>
</dbReference>
<evidence type="ECO:0000313" key="4">
    <source>
        <dbReference type="Proteomes" id="UP000199379"/>
    </source>
</evidence>
<evidence type="ECO:0000313" key="3">
    <source>
        <dbReference type="EMBL" id="SEK08531.1"/>
    </source>
</evidence>
<proteinExistence type="predicted"/>
<sequence>MGQFIEGLDRHQAMLLPECLDDYVGEDSAVRAIDAFVEMLDLAALGFKASPAATGRPGYHPGLILRIYLYGYLNQVQSSRRLERECSRNLELIWLTGRLKPDFKTIADFRKANGSAIRKVCQQFVALCRDINLLDGNLVAIDGSRFKAVNSKAKNYTRGKLRQKLGEIDKAIERYLGELDRADEVFEQTGTVLPEARMERTLRKLEHLRKEAARYRSIEKRMDETGETQVSLSDPDARSMAATPRMPRVVGYNVQTAVEAENHLIVAHKVTMHGYDRDALSMMAVAARDAMAPDQIEAIADKGYYKSEEILACEEAGVAVVVPKPQTSNAGARGQFDKADFAYDTEADAYICPAGQELVYRFTGQQDGKAIRTYWSSNCDGCVLKDKCTNSKERRIRRWEHEDVLERVQQRLDTDPAQLAVRSMTVEHPYGTIKSWMGATHFKMRRLKNVATEMALHVLAYNMTRVMKIIGIPALIASMRA</sequence>
<protein>
    <submittedName>
        <fullName evidence="3">Transposase, IS4 family</fullName>
    </submittedName>
</protein>
<dbReference type="InterPro" id="IPR047629">
    <property type="entry name" value="IS1182_transpos"/>
</dbReference>
<reference evidence="3 4" key="1">
    <citation type="submission" date="2016-10" db="EMBL/GenBank/DDBJ databases">
        <authorList>
            <person name="de Groot N.N."/>
        </authorList>
    </citation>
    <scope>NUCLEOTIDE SEQUENCE [LARGE SCALE GENOMIC DNA]</scope>
    <source>
        <strain evidence="3 4">DSM 29340</strain>
    </source>
</reference>
<dbReference type="NCBIfam" id="NF033551">
    <property type="entry name" value="transpos_IS1182"/>
    <property type="match status" value="1"/>
</dbReference>
<dbReference type="Pfam" id="PF13751">
    <property type="entry name" value="DDE_Tnp_1_6"/>
    <property type="match status" value="1"/>
</dbReference>
<organism evidence="3 4">
    <name type="scientific">Cribrihabitans marinus</name>
    <dbReference type="NCBI Taxonomy" id="1227549"/>
    <lineage>
        <taxon>Bacteria</taxon>
        <taxon>Pseudomonadati</taxon>
        <taxon>Pseudomonadota</taxon>
        <taxon>Alphaproteobacteria</taxon>
        <taxon>Rhodobacterales</taxon>
        <taxon>Paracoccaceae</taxon>
        <taxon>Cribrihabitans</taxon>
    </lineage>
</organism>
<dbReference type="RefSeq" id="WP_092371735.1">
    <property type="nucleotide sequence ID" value="NZ_BMGV01000029.1"/>
</dbReference>
<dbReference type="InterPro" id="IPR025668">
    <property type="entry name" value="Tnp_DDE_dom"/>
</dbReference>
<evidence type="ECO:0000259" key="2">
    <source>
        <dbReference type="Pfam" id="PF13751"/>
    </source>
</evidence>
<dbReference type="Proteomes" id="UP000199379">
    <property type="component" value="Unassembled WGS sequence"/>
</dbReference>
<evidence type="ECO:0000259" key="1">
    <source>
        <dbReference type="Pfam" id="PF05598"/>
    </source>
</evidence>
<accession>A0A1H7E3U2</accession>
<dbReference type="OrthoDB" id="9774608at2"/>
<dbReference type="PANTHER" id="PTHR33408:SF2">
    <property type="entry name" value="TRANSPOSASE DDE DOMAIN-CONTAINING PROTEIN"/>
    <property type="match status" value="1"/>
</dbReference>
<keyword evidence="4" id="KW-1185">Reference proteome</keyword>
<feature type="domain" description="Transposase DDE" evidence="2">
    <location>
        <begin position="351"/>
        <end position="466"/>
    </location>
</feature>
<dbReference type="PANTHER" id="PTHR33408">
    <property type="entry name" value="TRANSPOSASE"/>
    <property type="match status" value="1"/>
</dbReference>
<name>A0A1H7E3U2_9RHOB</name>
<feature type="domain" description="Transposase InsH N-terminal" evidence="1">
    <location>
        <begin position="19"/>
        <end position="111"/>
    </location>
</feature>
<dbReference type="InterPro" id="IPR008490">
    <property type="entry name" value="Transposase_InsH_N"/>
</dbReference>